<reference evidence="3 4" key="1">
    <citation type="submission" date="2018-06" db="EMBL/GenBank/DDBJ databases">
        <title>Actinomadura craniellae sp. nov. isolated from marine sponge Craniella sp.</title>
        <authorList>
            <person name="Li L."/>
            <person name="Xu Q.H."/>
            <person name="Lin H.W."/>
            <person name="Lu Y.H."/>
        </authorList>
    </citation>
    <scope>NUCLEOTIDE SEQUENCE [LARGE SCALE GENOMIC DNA]</scope>
    <source>
        <strain evidence="3 4">LHW63021</strain>
    </source>
</reference>
<dbReference type="AlphaFoldDB" id="A0A365H2C7"/>
<proteinExistence type="predicted"/>
<accession>A0A365H2C7</accession>
<dbReference type="Proteomes" id="UP000251891">
    <property type="component" value="Unassembled WGS sequence"/>
</dbReference>
<name>A0A365H2C7_9ACTN</name>
<evidence type="ECO:0000313" key="4">
    <source>
        <dbReference type="Proteomes" id="UP000251891"/>
    </source>
</evidence>
<feature type="transmembrane region" description="Helical" evidence="2">
    <location>
        <begin position="102"/>
        <end position="120"/>
    </location>
</feature>
<dbReference type="InterPro" id="IPR021403">
    <property type="entry name" value="DUF3043"/>
</dbReference>
<dbReference type="OrthoDB" id="5194448at2"/>
<keyword evidence="2" id="KW-0812">Transmembrane</keyword>
<comment type="caution">
    <text evidence="3">The sequence shown here is derived from an EMBL/GenBank/DDBJ whole genome shotgun (WGS) entry which is preliminary data.</text>
</comment>
<keyword evidence="4" id="KW-1185">Reference proteome</keyword>
<dbReference type="EMBL" id="QLYX01000010">
    <property type="protein sequence ID" value="RAY13142.1"/>
    <property type="molecule type" value="Genomic_DNA"/>
</dbReference>
<keyword evidence="2" id="KW-1133">Transmembrane helix</keyword>
<evidence type="ECO:0000256" key="2">
    <source>
        <dbReference type="SAM" id="Phobius"/>
    </source>
</evidence>
<evidence type="ECO:0000313" key="3">
    <source>
        <dbReference type="EMBL" id="RAY13142.1"/>
    </source>
</evidence>
<sequence length="192" mass="22132">MFRRRAQSPAEQAAEVIVKPGGKGRPTPKRSEAEKRRRQPITAPRDRKQAYRQVRERQAREREKRREGMSRGDEKYLLKRDQGPVRKFARDYVDARRTFGSYLMWSMFVIVAVSFLPFIFTRLLVLFLPPVLLGSVLVEGLLISRRVKKLAAERFPGEDHKGVGLYAAMRAMQIRRLRMPAPQVPLGGDKSA</sequence>
<dbReference type="Pfam" id="PF11241">
    <property type="entry name" value="DUF3043"/>
    <property type="match status" value="1"/>
</dbReference>
<feature type="region of interest" description="Disordered" evidence="1">
    <location>
        <begin position="1"/>
        <end position="76"/>
    </location>
</feature>
<feature type="transmembrane region" description="Helical" evidence="2">
    <location>
        <begin position="126"/>
        <end position="144"/>
    </location>
</feature>
<organism evidence="3 4">
    <name type="scientific">Actinomadura craniellae</name>
    <dbReference type="NCBI Taxonomy" id="2231787"/>
    <lineage>
        <taxon>Bacteria</taxon>
        <taxon>Bacillati</taxon>
        <taxon>Actinomycetota</taxon>
        <taxon>Actinomycetes</taxon>
        <taxon>Streptosporangiales</taxon>
        <taxon>Thermomonosporaceae</taxon>
        <taxon>Actinomadura</taxon>
    </lineage>
</organism>
<protein>
    <submittedName>
        <fullName evidence="3">DUF3043 domain-containing protein</fullName>
    </submittedName>
</protein>
<evidence type="ECO:0000256" key="1">
    <source>
        <dbReference type="SAM" id="MobiDB-lite"/>
    </source>
</evidence>
<gene>
    <name evidence="3" type="ORF">DPM19_21870</name>
</gene>
<feature type="compositionally biased region" description="Basic and acidic residues" evidence="1">
    <location>
        <begin position="44"/>
        <end position="76"/>
    </location>
</feature>
<keyword evidence="2" id="KW-0472">Membrane</keyword>
<dbReference type="RefSeq" id="WP_111869836.1">
    <property type="nucleotide sequence ID" value="NZ_QLYX01000010.1"/>
</dbReference>